<dbReference type="HOGENOM" id="CLU_1693000_0_0_3"/>
<evidence type="ECO:0000313" key="2">
    <source>
        <dbReference type="EMBL" id="BAC90191.1"/>
    </source>
</evidence>
<accession>Q7NID3</accession>
<dbReference type="Proteomes" id="UP000000557">
    <property type="component" value="Chromosome"/>
</dbReference>
<dbReference type="KEGG" id="gvi:glr2250"/>
<feature type="compositionally biased region" description="Acidic residues" evidence="1">
    <location>
        <begin position="127"/>
        <end position="155"/>
    </location>
</feature>
<protein>
    <submittedName>
        <fullName evidence="2">Glr2250 protein</fullName>
    </submittedName>
</protein>
<sequence>MAIFSLGSPVPSHPNWRPTMPEETNDLFTGAMGEFMAQGAGVIPPGYEDIYQQSIDEQRGEPPSEGIEMPLPEETYEQPDPDAEPHPNQMEILPEESYRGSSSADTDLWMAAIPEELEPQPSGDVPPDSEETEPFDPYPEEEQFDTDDPFSGEIN</sequence>
<dbReference type="InParanoid" id="Q7NID3"/>
<feature type="region of interest" description="Disordered" evidence="1">
    <location>
        <begin position="39"/>
        <end position="155"/>
    </location>
</feature>
<evidence type="ECO:0000256" key="1">
    <source>
        <dbReference type="SAM" id="MobiDB-lite"/>
    </source>
</evidence>
<reference evidence="2 3" key="2">
    <citation type="journal article" date="2003" name="DNA Res.">
        <title>Complete genome structure of Gloeobacter violaceus PCC 7421, a cyanobacterium that lacks thylakoids (supplement).</title>
        <authorList>
            <person name="Nakamura Y."/>
            <person name="Kaneko T."/>
            <person name="Sato S."/>
            <person name="Mimuro M."/>
            <person name="Miyashita H."/>
            <person name="Tsuchiya T."/>
            <person name="Sasamoto S."/>
            <person name="Watanabe A."/>
            <person name="Kawashima K."/>
            <person name="Kishida Y."/>
            <person name="Kiyokawa C."/>
            <person name="Kohara M."/>
            <person name="Matsumoto M."/>
            <person name="Matsuno A."/>
            <person name="Nakazaki N."/>
            <person name="Shimpo S."/>
            <person name="Takeuchi C."/>
            <person name="Yamada M."/>
            <person name="Tabata S."/>
        </authorList>
    </citation>
    <scope>NUCLEOTIDE SEQUENCE [LARGE SCALE GENOMIC DNA]</scope>
    <source>
        <strain evidence="3">ATCC 29082 / PCC 7421</strain>
    </source>
</reference>
<name>Q7NID3_GLOVI</name>
<dbReference type="EMBL" id="BA000045">
    <property type="protein sequence ID" value="BAC90191.1"/>
    <property type="molecule type" value="Genomic_DNA"/>
</dbReference>
<proteinExistence type="predicted"/>
<keyword evidence="3" id="KW-1185">Reference proteome</keyword>
<evidence type="ECO:0000313" key="3">
    <source>
        <dbReference type="Proteomes" id="UP000000557"/>
    </source>
</evidence>
<reference evidence="2 3" key="1">
    <citation type="journal article" date="2003" name="DNA Res.">
        <title>Complete genome structure of Gloeobacter violaceus PCC 7421, a cyanobacterium that lacks thylakoids.</title>
        <authorList>
            <person name="Nakamura Y."/>
            <person name="Kaneko T."/>
            <person name="Sato S."/>
            <person name="Mimuro M."/>
            <person name="Miyashita H."/>
            <person name="Tsuchiya T."/>
            <person name="Sasamoto S."/>
            <person name="Watanabe A."/>
            <person name="Kawashima K."/>
            <person name="Kishida Y."/>
            <person name="Kiyokawa C."/>
            <person name="Kohara M."/>
            <person name="Matsumoto M."/>
            <person name="Matsuno A."/>
            <person name="Nakazaki N."/>
            <person name="Shimpo S."/>
            <person name="Takeuchi C."/>
            <person name="Yamada M."/>
            <person name="Tabata S."/>
        </authorList>
    </citation>
    <scope>NUCLEOTIDE SEQUENCE [LARGE SCALE GENOMIC DNA]</scope>
    <source>
        <strain evidence="3">ATCC 29082 / PCC 7421</strain>
    </source>
</reference>
<gene>
    <name evidence="2" type="ordered locus">glr2250</name>
</gene>
<organism evidence="2 3">
    <name type="scientific">Gloeobacter violaceus (strain ATCC 29082 / PCC 7421)</name>
    <dbReference type="NCBI Taxonomy" id="251221"/>
    <lineage>
        <taxon>Bacteria</taxon>
        <taxon>Bacillati</taxon>
        <taxon>Cyanobacteriota</taxon>
        <taxon>Cyanophyceae</taxon>
        <taxon>Gloeobacterales</taxon>
        <taxon>Gloeobacteraceae</taxon>
        <taxon>Gloeobacter</taxon>
    </lineage>
</organism>
<dbReference type="EnsemblBacteria" id="BAC90191">
    <property type="protein sequence ID" value="BAC90191"/>
    <property type="gene ID" value="BAC90191"/>
</dbReference>
<dbReference type="AlphaFoldDB" id="Q7NID3"/>